<comment type="caution">
    <text evidence="2">The sequence shown here is derived from an EMBL/GenBank/DDBJ whole genome shotgun (WGS) entry which is preliminary data.</text>
</comment>
<keyword evidence="3" id="KW-1185">Reference proteome</keyword>
<dbReference type="EMBL" id="JAHRIO010075870">
    <property type="protein sequence ID" value="MEQ2183413.1"/>
    <property type="molecule type" value="Genomic_DNA"/>
</dbReference>
<evidence type="ECO:0000313" key="2">
    <source>
        <dbReference type="EMBL" id="MEQ2183413.1"/>
    </source>
</evidence>
<organism evidence="2 3">
    <name type="scientific">Goodea atripinnis</name>
    <dbReference type="NCBI Taxonomy" id="208336"/>
    <lineage>
        <taxon>Eukaryota</taxon>
        <taxon>Metazoa</taxon>
        <taxon>Chordata</taxon>
        <taxon>Craniata</taxon>
        <taxon>Vertebrata</taxon>
        <taxon>Euteleostomi</taxon>
        <taxon>Actinopterygii</taxon>
        <taxon>Neopterygii</taxon>
        <taxon>Teleostei</taxon>
        <taxon>Neoteleostei</taxon>
        <taxon>Acanthomorphata</taxon>
        <taxon>Ovalentaria</taxon>
        <taxon>Atherinomorphae</taxon>
        <taxon>Cyprinodontiformes</taxon>
        <taxon>Goodeidae</taxon>
        <taxon>Goodea</taxon>
    </lineage>
</organism>
<accession>A0ABV0PJ17</accession>
<evidence type="ECO:0000313" key="3">
    <source>
        <dbReference type="Proteomes" id="UP001476798"/>
    </source>
</evidence>
<name>A0ABV0PJ17_9TELE</name>
<feature type="non-terminal residue" evidence="2">
    <location>
        <position position="1"/>
    </location>
</feature>
<dbReference type="Proteomes" id="UP001476798">
    <property type="component" value="Unassembled WGS sequence"/>
</dbReference>
<protein>
    <submittedName>
        <fullName evidence="2">Uncharacterized protein</fullName>
    </submittedName>
</protein>
<gene>
    <name evidence="2" type="ORF">GOODEAATRI_032259</name>
</gene>
<reference evidence="2 3" key="1">
    <citation type="submission" date="2021-06" db="EMBL/GenBank/DDBJ databases">
        <authorList>
            <person name="Palmer J.M."/>
        </authorList>
    </citation>
    <scope>NUCLEOTIDE SEQUENCE [LARGE SCALE GENOMIC DNA]</scope>
    <source>
        <strain evidence="2 3">GA_2019</strain>
        <tissue evidence="2">Muscle</tissue>
    </source>
</reference>
<feature type="compositionally biased region" description="Polar residues" evidence="1">
    <location>
        <begin position="54"/>
        <end position="66"/>
    </location>
</feature>
<evidence type="ECO:0000256" key="1">
    <source>
        <dbReference type="SAM" id="MobiDB-lite"/>
    </source>
</evidence>
<sequence length="160" mass="17484">PFYYPADPRLLPMDDCILSSLSLPPGTRPVIDTTSQSPAPPKDSTPPVHLGAPINTSSLESPSMRVSDTLRQKLREERKSGVWQLQVRNMNISQERKAQSSSQPCNETIDLTISNEGGDSDSEASESPHNLFGSQSAKKRKLSEDVDLPRKQNAEASAVL</sequence>
<feature type="compositionally biased region" description="Basic and acidic residues" evidence="1">
    <location>
        <begin position="142"/>
        <end position="153"/>
    </location>
</feature>
<feature type="region of interest" description="Disordered" evidence="1">
    <location>
        <begin position="94"/>
        <end position="160"/>
    </location>
</feature>
<feature type="region of interest" description="Disordered" evidence="1">
    <location>
        <begin position="21"/>
        <end position="67"/>
    </location>
</feature>
<feature type="compositionally biased region" description="Polar residues" evidence="1">
    <location>
        <begin position="94"/>
        <end position="113"/>
    </location>
</feature>
<proteinExistence type="predicted"/>